<dbReference type="Gene3D" id="1.20.1000.10">
    <property type="entry name" value="Guanylate-binding protein, C-terminal domain"/>
    <property type="match status" value="1"/>
</dbReference>
<feature type="compositionally biased region" description="Low complexity" evidence="3">
    <location>
        <begin position="882"/>
        <end position="893"/>
    </location>
</feature>
<gene>
    <name evidence="5" type="ORF">BN1204_054320</name>
</gene>
<reference evidence="5" key="1">
    <citation type="journal article" date="2015" name="PLoS ONE">
        <title>Comprehensive Evaluation of Toxoplasma gondii VEG and Neospora caninum LIV Genomes with Tachyzoite Stage Transcriptome and Proteome Defines Novel Transcript Features.</title>
        <authorList>
            <person name="Ramaprasad A."/>
            <person name="Mourier T."/>
            <person name="Naeem R."/>
            <person name="Malas T.B."/>
            <person name="Moussa E."/>
            <person name="Panigrahi A."/>
            <person name="Vermont S.J."/>
            <person name="Otto T.D."/>
            <person name="Wastling J."/>
            <person name="Pain A."/>
        </authorList>
    </citation>
    <scope>NUCLEOTIDE SEQUENCE</scope>
    <source>
        <strain evidence="5">Liverpool</strain>
    </source>
</reference>
<evidence type="ECO:0000313" key="5">
    <source>
        <dbReference type="EMBL" id="CEL69729.1"/>
    </source>
</evidence>
<keyword evidence="2" id="KW-0175">Coiled coil</keyword>
<dbReference type="InterPro" id="IPR027417">
    <property type="entry name" value="P-loop_NTPase"/>
</dbReference>
<proteinExistence type="predicted"/>
<feature type="region of interest" description="Disordered" evidence="3">
    <location>
        <begin position="1070"/>
        <end position="1091"/>
    </location>
</feature>
<evidence type="ECO:0000259" key="4">
    <source>
        <dbReference type="Pfam" id="PF02263"/>
    </source>
</evidence>
<feature type="region of interest" description="Disordered" evidence="3">
    <location>
        <begin position="488"/>
        <end position="564"/>
    </location>
</feature>
<dbReference type="GO" id="GO:0005525">
    <property type="term" value="F:GTP binding"/>
    <property type="evidence" value="ECO:0007669"/>
    <property type="project" value="InterPro"/>
</dbReference>
<feature type="region of interest" description="Disordered" evidence="3">
    <location>
        <begin position="207"/>
        <end position="272"/>
    </location>
</feature>
<keyword evidence="1" id="KW-0378">Hydrolase</keyword>
<feature type="compositionally biased region" description="Low complexity" evidence="3">
    <location>
        <begin position="488"/>
        <end position="513"/>
    </location>
</feature>
<protein>
    <submittedName>
        <fullName evidence="5">Guanylate binding protein, putative</fullName>
    </submittedName>
</protein>
<dbReference type="SUPFAM" id="SSF52540">
    <property type="entry name" value="P-loop containing nucleoside triphosphate hydrolases"/>
    <property type="match status" value="1"/>
</dbReference>
<feature type="coiled-coil region" evidence="2">
    <location>
        <begin position="1333"/>
        <end position="1360"/>
    </location>
</feature>
<feature type="compositionally biased region" description="Polar residues" evidence="3">
    <location>
        <begin position="25"/>
        <end position="42"/>
    </location>
</feature>
<dbReference type="InterPro" id="IPR015894">
    <property type="entry name" value="Guanylate-bd_N"/>
</dbReference>
<dbReference type="EMBL" id="LN714486">
    <property type="protein sequence ID" value="CEL69729.1"/>
    <property type="molecule type" value="Genomic_DNA"/>
</dbReference>
<feature type="domain" description="Guanylate-binding protein N-terminal" evidence="4">
    <location>
        <begin position="657"/>
        <end position="856"/>
    </location>
</feature>
<accession>A0A0F7UI95</accession>
<evidence type="ECO:0000256" key="1">
    <source>
        <dbReference type="ARBA" id="ARBA00022801"/>
    </source>
</evidence>
<dbReference type="Pfam" id="PF02263">
    <property type="entry name" value="GBP"/>
    <property type="match status" value="1"/>
</dbReference>
<feature type="region of interest" description="Disordered" evidence="3">
    <location>
        <begin position="859"/>
        <end position="893"/>
    </location>
</feature>
<feature type="region of interest" description="Disordered" evidence="3">
    <location>
        <begin position="1"/>
        <end position="136"/>
    </location>
</feature>
<dbReference type="Gene3D" id="3.40.50.300">
    <property type="entry name" value="P-loop containing nucleotide triphosphate hydrolases"/>
    <property type="match status" value="1"/>
</dbReference>
<dbReference type="PANTHER" id="PTHR10751">
    <property type="entry name" value="GUANYLATE BINDING PROTEIN"/>
    <property type="match status" value="1"/>
</dbReference>
<sequence length="1436" mass="153367">MHPPVPAPRPTSRAPVEPFPACVPGNSQRVGSSLYRSPSSQRVAGASPLALSTSGPAPPMSPACFATGDLASTSLSGVEPKAQKPIRSASKNLADPSLRSAQKSVETDAAGGSHTPRRRCTDTRNGTSAKGLAGQSLKGLNAGDHLASDEELNLVATAPTSRTVSNNRTGVGMSNQNGYRTIDPWASYDARQVRDGAKQAAVFPGLHSASSLSQEPQKTWGAKGQPAGPPQPGCRGGGESGPGDAEYPYATKGSNESCSTAASNHDAARTGGATSWGRLELSDGIRYASAYLGKSFSAGTAVPGREAARGDSQALYASAASIGGDVFFRPGAGTASAPTALPVQHHASYILTDPVTHSGSAALHRAPFSQTYQTSAVVRTVDDGSSASPAVATLRDMSRYPATVDHTAAPVSVAYGQPVASSTASRCLPALPMAPLDSCLTADYLDFRPAVQLSPVRNVTSGISPPAVASAVSWHALSSLLASTSAPPICPPASDDSPDVSPAEAKPDAAPAPTTETVSTGAAAPALADKAEDALEKKRKTRRPAPAGLGDSVRVRDFSPSSPSSRAARVHLFCGVVARLMRPAGGAGAGSPSAQVAFQASFATPFHAASLHSGERSGSVGLTSLLLEKTAKPSNRTRLLSRPLQLIHVNRWDGREVLTIDEQAKKFLHELGTQHIAVLSICGVTQTGKSSLANLLLDDSHMRSAGGFPVGSPAVFGDRGATFGSVSPSAFAGDRSFPGLDRAEGLDEDADDFRGEEAGKKFTQRILSDGCTEGVWIQAVSSGAGDGAADGKDDFVYLILDFEGVGCTRKTVEHDQRLFTLAMLVSHYLIYTTRGVLDADAVSGLASVSLWTQRLLQRGDTGPSGHSPASLDDTSRTSLTREGPSPSEGPSVPSGWCAPPLLWILQDFNFTLSDEDDYPLTETDYLEAILATASHPATCCSPFSSSPFSSPSPFSRTCAELNLPHIRMLRQQLETLFGDRTCLALPHPLGDYQDLGAEGVGCDDATSRAFKSAREIDAEPSFGAFMASPGRPSAFSSSFPAITKRESMGRNSEVLSGPRGSARRASFVLREGSPSPGTFSASSPPLPSRNGRDGVCLETVPVSDFQPIYRRRLQQAKNVVFKECRLKAAQSVAITGAGFVKILQRMIDGINGGQVPESGSVVVVVQREECRKWKEKCEQVFMNDLREAFQSRLPMASRELQEGASALQKKALALFKMHVIGDDDVVRGYKQQLKDRLRKITDRAMEENERHGEWKARSRLRALRERLRIDEKLNERLYESMAQVNEDVERLKQEFNADIRGPSHVYQRVMNDQIDELLAKGSEIVCGALLDQSRLAEKTVHELQQRAQEAQVSLEKTLELEQQLQHRDYETEELRRALQEERAAHRGQATFRSGDFDSDDDFCDSYRRRGSYRRSGRSRVSMSDQSKCFRQKCTIM</sequence>
<feature type="compositionally biased region" description="Polar residues" evidence="3">
    <location>
        <begin position="208"/>
        <end position="217"/>
    </location>
</feature>
<dbReference type="GO" id="GO:0003924">
    <property type="term" value="F:GTPase activity"/>
    <property type="evidence" value="ECO:0007669"/>
    <property type="project" value="InterPro"/>
</dbReference>
<feature type="compositionally biased region" description="Polar residues" evidence="3">
    <location>
        <begin position="252"/>
        <end position="263"/>
    </location>
</feature>
<evidence type="ECO:0000256" key="3">
    <source>
        <dbReference type="SAM" id="MobiDB-lite"/>
    </source>
</evidence>
<dbReference type="InterPro" id="IPR036543">
    <property type="entry name" value="Guanylate-bd_C_sf"/>
</dbReference>
<evidence type="ECO:0000256" key="2">
    <source>
        <dbReference type="SAM" id="Coils"/>
    </source>
</evidence>
<organism evidence="5">
    <name type="scientific">Neospora caninum (strain Liverpool)</name>
    <dbReference type="NCBI Taxonomy" id="572307"/>
    <lineage>
        <taxon>Eukaryota</taxon>
        <taxon>Sar</taxon>
        <taxon>Alveolata</taxon>
        <taxon>Apicomplexa</taxon>
        <taxon>Conoidasida</taxon>
        <taxon>Coccidia</taxon>
        <taxon>Eucoccidiorida</taxon>
        <taxon>Eimeriorina</taxon>
        <taxon>Sarcocystidae</taxon>
        <taxon>Neospora</taxon>
    </lineage>
</organism>
<name>A0A0F7UI95_NEOCL</name>
<dbReference type="SUPFAM" id="SSF48340">
    <property type="entry name" value="Interferon-induced guanylate-binding protein 1 (GBP1), C-terminal domain"/>
    <property type="match status" value="1"/>
</dbReference>